<dbReference type="Proteomes" id="UP000191110">
    <property type="component" value="Unassembled WGS sequence"/>
</dbReference>
<evidence type="ECO:0000259" key="1">
    <source>
        <dbReference type="SMART" id="SM00881"/>
    </source>
</evidence>
<dbReference type="RefSeq" id="WP_078484114.1">
    <property type="nucleotide sequence ID" value="NZ_MPRL01000046.1"/>
</dbReference>
<evidence type="ECO:0000313" key="3">
    <source>
        <dbReference type="Proteomes" id="UP000191110"/>
    </source>
</evidence>
<protein>
    <submittedName>
        <fullName evidence="2">CoA-binding protein</fullName>
    </submittedName>
</protein>
<dbReference type="InterPro" id="IPR036291">
    <property type="entry name" value="NAD(P)-bd_dom_sf"/>
</dbReference>
<dbReference type="PANTHER" id="PTHR33303">
    <property type="entry name" value="CYTOPLASMIC PROTEIN-RELATED"/>
    <property type="match status" value="1"/>
</dbReference>
<dbReference type="OrthoDB" id="9807426at2"/>
<feature type="domain" description="CoA-binding" evidence="1">
    <location>
        <begin position="15"/>
        <end position="108"/>
    </location>
</feature>
<sequence length="141" mass="15625">MVDFINPEMTEIAALLKQVKRIAVVGLSPKAKRPSHQVAVSLQQFGYQVVPVRPAVDEVLGETAYPSLDEVPGAIDLVDVFRAPEHVMPIVEKCIELKVPAIWLQDGVVNQEAAQRAVEAGITVVMDRCIYRDYLTLFPDE</sequence>
<gene>
    <name evidence="2" type="ORF">BOW53_10890</name>
</gene>
<name>A0A1T2L3I2_9GAMM</name>
<dbReference type="SMART" id="SM00881">
    <property type="entry name" value="CoA_binding"/>
    <property type="match status" value="1"/>
</dbReference>
<reference evidence="2 3" key="1">
    <citation type="submission" date="2016-11" db="EMBL/GenBank/DDBJ databases">
        <title>Mixed transmission modes and dynamic genome evolution in an obligate animal-bacterial symbiosis.</title>
        <authorList>
            <person name="Russell S.L."/>
            <person name="Corbett-Detig R.B."/>
            <person name="Cavanaugh C.M."/>
        </authorList>
    </citation>
    <scope>NUCLEOTIDE SEQUENCE [LARGE SCALE GENOMIC DNA]</scope>
    <source>
        <strain evidence="2">Sveles-Q1</strain>
    </source>
</reference>
<dbReference type="EMBL" id="MPRL01000046">
    <property type="protein sequence ID" value="OOZ39641.1"/>
    <property type="molecule type" value="Genomic_DNA"/>
</dbReference>
<dbReference type="PANTHER" id="PTHR33303:SF2">
    <property type="entry name" value="COA-BINDING DOMAIN-CONTAINING PROTEIN"/>
    <property type="match status" value="1"/>
</dbReference>
<proteinExistence type="predicted"/>
<dbReference type="Pfam" id="PF13380">
    <property type="entry name" value="CoA_binding_2"/>
    <property type="match status" value="1"/>
</dbReference>
<dbReference type="InterPro" id="IPR003781">
    <property type="entry name" value="CoA-bd"/>
</dbReference>
<comment type="caution">
    <text evidence="2">The sequence shown here is derived from an EMBL/GenBank/DDBJ whole genome shotgun (WGS) entry which is preliminary data.</text>
</comment>
<accession>A0A1T2L3I2</accession>
<keyword evidence="3" id="KW-1185">Reference proteome</keyword>
<dbReference type="AlphaFoldDB" id="A0A1T2L3I2"/>
<dbReference type="Gene3D" id="3.40.50.720">
    <property type="entry name" value="NAD(P)-binding Rossmann-like Domain"/>
    <property type="match status" value="1"/>
</dbReference>
<dbReference type="SUPFAM" id="SSF51735">
    <property type="entry name" value="NAD(P)-binding Rossmann-fold domains"/>
    <property type="match status" value="1"/>
</dbReference>
<organism evidence="2 3">
    <name type="scientific">Solemya pervernicosa gill symbiont</name>
    <dbReference type="NCBI Taxonomy" id="642797"/>
    <lineage>
        <taxon>Bacteria</taxon>
        <taxon>Pseudomonadati</taxon>
        <taxon>Pseudomonadota</taxon>
        <taxon>Gammaproteobacteria</taxon>
        <taxon>sulfur-oxidizing symbionts</taxon>
    </lineage>
</organism>
<evidence type="ECO:0000313" key="2">
    <source>
        <dbReference type="EMBL" id="OOZ39641.1"/>
    </source>
</evidence>